<gene>
    <name evidence="8" type="ORF">ASPSYDRAFT_89034</name>
</gene>
<evidence type="ECO:0000313" key="8">
    <source>
        <dbReference type="EMBL" id="OJJ60153.1"/>
    </source>
</evidence>
<dbReference type="InterPro" id="IPR029510">
    <property type="entry name" value="Ald_DH_CS_GLU"/>
</dbReference>
<feature type="domain" description="Aldehyde dehydrogenase" evidence="7">
    <location>
        <begin position="30"/>
        <end position="484"/>
    </location>
</feature>
<dbReference type="InterPro" id="IPR016161">
    <property type="entry name" value="Ald_DH/histidinol_DH"/>
</dbReference>
<dbReference type="InterPro" id="IPR015590">
    <property type="entry name" value="Aldehyde_DH_dom"/>
</dbReference>
<evidence type="ECO:0000256" key="1">
    <source>
        <dbReference type="ARBA" id="ARBA00009986"/>
    </source>
</evidence>
<dbReference type="GeneID" id="63768175"/>
<dbReference type="Proteomes" id="UP000184356">
    <property type="component" value="Unassembled WGS sequence"/>
</dbReference>
<dbReference type="EMBL" id="KV878585">
    <property type="protein sequence ID" value="OJJ60153.1"/>
    <property type="molecule type" value="Genomic_DNA"/>
</dbReference>
<comment type="similarity">
    <text evidence="1 6">Belongs to the aldehyde dehydrogenase family.</text>
</comment>
<comment type="catalytic activity">
    <reaction evidence="4">
        <text>an aldehyde + NAD(+) + H2O = a carboxylate + NADH + 2 H(+)</text>
        <dbReference type="Rhea" id="RHEA:16185"/>
        <dbReference type="ChEBI" id="CHEBI:15377"/>
        <dbReference type="ChEBI" id="CHEBI:15378"/>
        <dbReference type="ChEBI" id="CHEBI:17478"/>
        <dbReference type="ChEBI" id="CHEBI:29067"/>
        <dbReference type="ChEBI" id="CHEBI:57540"/>
        <dbReference type="ChEBI" id="CHEBI:57945"/>
        <dbReference type="EC" id="1.2.1.3"/>
    </reaction>
</comment>
<dbReference type="PANTHER" id="PTHR11699">
    <property type="entry name" value="ALDEHYDE DEHYDROGENASE-RELATED"/>
    <property type="match status" value="1"/>
</dbReference>
<name>A0A1L9TLI6_9EURO</name>
<accession>A0A1L9TLI6</accession>
<dbReference type="PROSITE" id="PS00687">
    <property type="entry name" value="ALDEHYDE_DEHYDR_GLU"/>
    <property type="match status" value="1"/>
</dbReference>
<protein>
    <recommendedName>
        <fullName evidence="3">aldehyde dehydrogenase (NAD(+))</fullName>
        <ecNumber evidence="3">1.2.1.3</ecNumber>
    </recommendedName>
</protein>
<evidence type="ECO:0000256" key="2">
    <source>
        <dbReference type="ARBA" id="ARBA00023002"/>
    </source>
</evidence>
<dbReference type="AlphaFoldDB" id="A0A1L9TLI6"/>
<proteinExistence type="inferred from homology"/>
<evidence type="ECO:0000313" key="9">
    <source>
        <dbReference type="Proteomes" id="UP000184356"/>
    </source>
</evidence>
<evidence type="ECO:0000256" key="3">
    <source>
        <dbReference type="ARBA" id="ARBA00024226"/>
    </source>
</evidence>
<keyword evidence="2 6" id="KW-0560">Oxidoreductase</keyword>
<dbReference type="FunFam" id="3.40.605.10:FF:000001">
    <property type="entry name" value="Aldehyde dehydrogenase 1"/>
    <property type="match status" value="1"/>
</dbReference>
<dbReference type="Gene3D" id="3.40.309.10">
    <property type="entry name" value="Aldehyde Dehydrogenase, Chain A, domain 2"/>
    <property type="match status" value="1"/>
</dbReference>
<dbReference type="OrthoDB" id="310895at2759"/>
<evidence type="ECO:0000256" key="6">
    <source>
        <dbReference type="RuleBase" id="RU003345"/>
    </source>
</evidence>
<dbReference type="InterPro" id="IPR016163">
    <property type="entry name" value="Ald_DH_C"/>
</dbReference>
<dbReference type="SUPFAM" id="SSF53720">
    <property type="entry name" value="ALDH-like"/>
    <property type="match status" value="1"/>
</dbReference>
<dbReference type="GO" id="GO:0004029">
    <property type="term" value="F:aldehyde dehydrogenase (NAD+) activity"/>
    <property type="evidence" value="ECO:0007669"/>
    <property type="project" value="UniProtKB-EC"/>
</dbReference>
<dbReference type="InterPro" id="IPR016162">
    <property type="entry name" value="Ald_DH_N"/>
</dbReference>
<evidence type="ECO:0000256" key="4">
    <source>
        <dbReference type="ARBA" id="ARBA00049194"/>
    </source>
</evidence>
<dbReference type="FunFam" id="3.40.309.10:FF:000012">
    <property type="entry name" value="Betaine aldehyde dehydrogenase"/>
    <property type="match status" value="1"/>
</dbReference>
<sequence length="490" mass="52633">MVQTDGSRIANGPSESIETRLFINGEFRPSSNGKTFSLFNPFTRNTIAEVSQASEDDTNHAVAAAKAAFPVWRDLSPSDRGAYLRKLADLIRKHHDEFARLESFSTGKPVSAYIDGAFAADTFAYFAEAGWTAQGTSSLNTPGSFNLTLKQPYGVIAAIIPWNVPLAFFAFKVAPALAAGNTVVLKSSEKAPLTSALAARLIAEIGFPPGVINVLSGYGQPAGSTLASHMDVRCISFTGSSFTGQKIQAAAAASNMKVVHMELGGKSPAIIYDDADLDSAAQQTQFSVQIQSGQTCMANSRIYVQETVAETFLTLFKEKFGASAILGNPLEPTTSHGPQVDEKQYERVKSYISLGKKDGKMSMGGDAGDGYFIKPTVFEDMPEDSRIVKEEVFGPVVIIMTFKTEDEAIQKANNSEFGLYASVFTKDLDRAVRASKLLEAGTVGVNCTSPNIAKDMPFGGYKMSGVGREGFLHSLDNFLETKTVLIKMSS</sequence>
<dbReference type="RefSeq" id="XP_040703959.1">
    <property type="nucleotide sequence ID" value="XM_040852102.1"/>
</dbReference>
<evidence type="ECO:0000256" key="5">
    <source>
        <dbReference type="PROSITE-ProRule" id="PRU10007"/>
    </source>
</evidence>
<dbReference type="STRING" id="1036612.A0A1L9TLI6"/>
<dbReference type="Pfam" id="PF00171">
    <property type="entry name" value="Aldedh"/>
    <property type="match status" value="1"/>
</dbReference>
<organism evidence="8 9">
    <name type="scientific">Aspergillus sydowii CBS 593.65</name>
    <dbReference type="NCBI Taxonomy" id="1036612"/>
    <lineage>
        <taxon>Eukaryota</taxon>
        <taxon>Fungi</taxon>
        <taxon>Dikarya</taxon>
        <taxon>Ascomycota</taxon>
        <taxon>Pezizomycotina</taxon>
        <taxon>Eurotiomycetes</taxon>
        <taxon>Eurotiomycetidae</taxon>
        <taxon>Eurotiales</taxon>
        <taxon>Aspergillaceae</taxon>
        <taxon>Aspergillus</taxon>
        <taxon>Aspergillus subgen. Nidulantes</taxon>
    </lineage>
</organism>
<feature type="active site" evidence="5">
    <location>
        <position position="262"/>
    </location>
</feature>
<dbReference type="VEuPathDB" id="FungiDB:ASPSYDRAFT_89034"/>
<evidence type="ECO:0000259" key="7">
    <source>
        <dbReference type="Pfam" id="PF00171"/>
    </source>
</evidence>
<keyword evidence="9" id="KW-1185">Reference proteome</keyword>
<dbReference type="Gene3D" id="3.40.605.10">
    <property type="entry name" value="Aldehyde Dehydrogenase, Chain A, domain 1"/>
    <property type="match status" value="1"/>
</dbReference>
<reference evidence="9" key="1">
    <citation type="journal article" date="2017" name="Genome Biol.">
        <title>Comparative genomics reveals high biological diversity and specific adaptations in the industrially and medically important fungal genus Aspergillus.</title>
        <authorList>
            <person name="de Vries R.P."/>
            <person name="Riley R."/>
            <person name="Wiebenga A."/>
            <person name="Aguilar-Osorio G."/>
            <person name="Amillis S."/>
            <person name="Uchima C.A."/>
            <person name="Anderluh G."/>
            <person name="Asadollahi M."/>
            <person name="Askin M."/>
            <person name="Barry K."/>
            <person name="Battaglia E."/>
            <person name="Bayram O."/>
            <person name="Benocci T."/>
            <person name="Braus-Stromeyer S.A."/>
            <person name="Caldana C."/>
            <person name="Canovas D."/>
            <person name="Cerqueira G.C."/>
            <person name="Chen F."/>
            <person name="Chen W."/>
            <person name="Choi C."/>
            <person name="Clum A."/>
            <person name="Dos Santos R.A."/>
            <person name="Damasio A.R."/>
            <person name="Diallinas G."/>
            <person name="Emri T."/>
            <person name="Fekete E."/>
            <person name="Flipphi M."/>
            <person name="Freyberg S."/>
            <person name="Gallo A."/>
            <person name="Gournas C."/>
            <person name="Habgood R."/>
            <person name="Hainaut M."/>
            <person name="Harispe M.L."/>
            <person name="Henrissat B."/>
            <person name="Hilden K.S."/>
            <person name="Hope R."/>
            <person name="Hossain A."/>
            <person name="Karabika E."/>
            <person name="Karaffa L."/>
            <person name="Karanyi Z."/>
            <person name="Krasevec N."/>
            <person name="Kuo A."/>
            <person name="Kusch H."/>
            <person name="LaButti K."/>
            <person name="Lagendijk E.L."/>
            <person name="Lapidus A."/>
            <person name="Levasseur A."/>
            <person name="Lindquist E."/>
            <person name="Lipzen A."/>
            <person name="Logrieco A.F."/>
            <person name="MacCabe A."/>
            <person name="Maekelae M.R."/>
            <person name="Malavazi I."/>
            <person name="Melin P."/>
            <person name="Meyer V."/>
            <person name="Mielnichuk N."/>
            <person name="Miskei M."/>
            <person name="Molnar A.P."/>
            <person name="Mule G."/>
            <person name="Ngan C.Y."/>
            <person name="Orejas M."/>
            <person name="Orosz E."/>
            <person name="Ouedraogo J.P."/>
            <person name="Overkamp K.M."/>
            <person name="Park H.-S."/>
            <person name="Perrone G."/>
            <person name="Piumi F."/>
            <person name="Punt P.J."/>
            <person name="Ram A.F."/>
            <person name="Ramon A."/>
            <person name="Rauscher S."/>
            <person name="Record E."/>
            <person name="Riano-Pachon D.M."/>
            <person name="Robert V."/>
            <person name="Roehrig J."/>
            <person name="Ruller R."/>
            <person name="Salamov A."/>
            <person name="Salih N.S."/>
            <person name="Samson R.A."/>
            <person name="Sandor E."/>
            <person name="Sanguinetti M."/>
            <person name="Schuetze T."/>
            <person name="Sepcic K."/>
            <person name="Shelest E."/>
            <person name="Sherlock G."/>
            <person name="Sophianopoulou V."/>
            <person name="Squina F.M."/>
            <person name="Sun H."/>
            <person name="Susca A."/>
            <person name="Todd R.B."/>
            <person name="Tsang A."/>
            <person name="Unkles S.E."/>
            <person name="van de Wiele N."/>
            <person name="van Rossen-Uffink D."/>
            <person name="Oliveira J.V."/>
            <person name="Vesth T.C."/>
            <person name="Visser J."/>
            <person name="Yu J.-H."/>
            <person name="Zhou M."/>
            <person name="Andersen M.R."/>
            <person name="Archer D.B."/>
            <person name="Baker S.E."/>
            <person name="Benoit I."/>
            <person name="Brakhage A.A."/>
            <person name="Braus G.H."/>
            <person name="Fischer R."/>
            <person name="Frisvad J.C."/>
            <person name="Goldman G.H."/>
            <person name="Houbraken J."/>
            <person name="Oakley B."/>
            <person name="Pocsi I."/>
            <person name="Scazzocchio C."/>
            <person name="Seiboth B."/>
            <person name="vanKuyk P.A."/>
            <person name="Wortman J."/>
            <person name="Dyer P.S."/>
            <person name="Grigoriev I.V."/>
        </authorList>
    </citation>
    <scope>NUCLEOTIDE SEQUENCE [LARGE SCALE GENOMIC DNA]</scope>
    <source>
        <strain evidence="9">CBS 593.65</strain>
    </source>
</reference>
<dbReference type="EC" id="1.2.1.3" evidence="3"/>